<dbReference type="InterPro" id="IPR015865">
    <property type="entry name" value="Riboflavin_kinase_bac/euk"/>
</dbReference>
<dbReference type="EMBL" id="CACVAW010000004">
    <property type="protein sequence ID" value="CAA6800974.1"/>
    <property type="molecule type" value="Genomic_DNA"/>
</dbReference>
<keyword evidence="5 15" id="KW-0288">FMN</keyword>
<dbReference type="PANTHER" id="PTHR22749">
    <property type="entry name" value="RIBOFLAVIN KINASE/FMN ADENYLYLTRANSFERASE"/>
    <property type="match status" value="1"/>
</dbReference>
<evidence type="ECO:0000256" key="8">
    <source>
        <dbReference type="ARBA" id="ARBA00022741"/>
    </source>
</evidence>
<dbReference type="Pfam" id="PF06574">
    <property type="entry name" value="FAD_syn"/>
    <property type="match status" value="1"/>
</dbReference>
<dbReference type="InterPro" id="IPR014729">
    <property type="entry name" value="Rossmann-like_a/b/a_fold"/>
</dbReference>
<evidence type="ECO:0000256" key="14">
    <source>
        <dbReference type="ARBA" id="ARBA00049494"/>
    </source>
</evidence>
<dbReference type="Gene3D" id="2.40.30.30">
    <property type="entry name" value="Riboflavin kinase-like"/>
    <property type="match status" value="1"/>
</dbReference>
<keyword evidence="11 15" id="KW-0067">ATP-binding</keyword>
<dbReference type="PIRSF" id="PIRSF004491">
    <property type="entry name" value="FAD_Synth"/>
    <property type="match status" value="1"/>
</dbReference>
<evidence type="ECO:0000256" key="13">
    <source>
        <dbReference type="ARBA" id="ARBA00047880"/>
    </source>
</evidence>
<dbReference type="Gene3D" id="3.40.50.620">
    <property type="entry name" value="HUPs"/>
    <property type="match status" value="1"/>
</dbReference>
<dbReference type="SUPFAM" id="SSF82114">
    <property type="entry name" value="Riboflavin kinase-like"/>
    <property type="match status" value="1"/>
</dbReference>
<accession>A0A6S6S7D6</accession>
<evidence type="ECO:0000256" key="2">
    <source>
        <dbReference type="ARBA" id="ARBA00004726"/>
    </source>
</evidence>
<proteinExistence type="inferred from homology"/>
<keyword evidence="8 15" id="KW-0547">Nucleotide-binding</keyword>
<dbReference type="Pfam" id="PF01687">
    <property type="entry name" value="Flavokinase"/>
    <property type="match status" value="1"/>
</dbReference>
<comment type="catalytic activity">
    <reaction evidence="14 15">
        <text>FMN + ATP + H(+) = FAD + diphosphate</text>
        <dbReference type="Rhea" id="RHEA:17237"/>
        <dbReference type="ChEBI" id="CHEBI:15378"/>
        <dbReference type="ChEBI" id="CHEBI:30616"/>
        <dbReference type="ChEBI" id="CHEBI:33019"/>
        <dbReference type="ChEBI" id="CHEBI:57692"/>
        <dbReference type="ChEBI" id="CHEBI:58210"/>
        <dbReference type="EC" id="2.7.7.2"/>
    </reaction>
</comment>
<gene>
    <name evidence="17" type="ORF">HELGO_WM11014</name>
</gene>
<keyword evidence="12" id="KW-0511">Multifunctional enzyme</keyword>
<keyword evidence="6 15" id="KW-0808">Transferase</keyword>
<dbReference type="InterPro" id="IPR023465">
    <property type="entry name" value="Riboflavin_kinase_dom_sf"/>
</dbReference>
<name>A0A6S6S7D6_9BACT</name>
<evidence type="ECO:0000256" key="9">
    <source>
        <dbReference type="ARBA" id="ARBA00022777"/>
    </source>
</evidence>
<comment type="similarity">
    <text evidence="15">Belongs to the ribF family.</text>
</comment>
<dbReference type="EC" id="2.7.7.2" evidence="15"/>
<feature type="domain" description="Riboflavin kinase" evidence="16">
    <location>
        <begin position="148"/>
        <end position="270"/>
    </location>
</feature>
<keyword evidence="4 15" id="KW-0285">Flavoprotein</keyword>
<dbReference type="SUPFAM" id="SSF52374">
    <property type="entry name" value="Nucleotidylyl transferase"/>
    <property type="match status" value="1"/>
</dbReference>
<dbReference type="UniPathway" id="UPA00276">
    <property type="reaction ID" value="UER00406"/>
</dbReference>
<evidence type="ECO:0000256" key="7">
    <source>
        <dbReference type="ARBA" id="ARBA00022695"/>
    </source>
</evidence>
<evidence type="ECO:0000256" key="10">
    <source>
        <dbReference type="ARBA" id="ARBA00022827"/>
    </source>
</evidence>
<comment type="catalytic activity">
    <reaction evidence="13 15">
        <text>riboflavin + ATP = FMN + ADP + H(+)</text>
        <dbReference type="Rhea" id="RHEA:14357"/>
        <dbReference type="ChEBI" id="CHEBI:15378"/>
        <dbReference type="ChEBI" id="CHEBI:30616"/>
        <dbReference type="ChEBI" id="CHEBI:57986"/>
        <dbReference type="ChEBI" id="CHEBI:58210"/>
        <dbReference type="ChEBI" id="CHEBI:456216"/>
        <dbReference type="EC" id="2.7.1.26"/>
    </reaction>
</comment>
<comment type="function">
    <text evidence="1">Catalyzes the phosphorylation of riboflavin to FMN followed by the adenylation of FMN to FAD.</text>
</comment>
<keyword evidence="7 15" id="KW-0548">Nucleotidyltransferase</keyword>
<dbReference type="NCBIfam" id="NF004162">
    <property type="entry name" value="PRK05627.1-5"/>
    <property type="match status" value="1"/>
</dbReference>
<evidence type="ECO:0000256" key="4">
    <source>
        <dbReference type="ARBA" id="ARBA00022630"/>
    </source>
</evidence>
<dbReference type="PANTHER" id="PTHR22749:SF6">
    <property type="entry name" value="RIBOFLAVIN KINASE"/>
    <property type="match status" value="1"/>
</dbReference>
<keyword evidence="9 15" id="KW-0418">Kinase</keyword>
<keyword evidence="10 15" id="KW-0274">FAD</keyword>
<dbReference type="GO" id="GO:0009398">
    <property type="term" value="P:FMN biosynthetic process"/>
    <property type="evidence" value="ECO:0007669"/>
    <property type="project" value="UniProtKB-UniRule"/>
</dbReference>
<sequence length="272" mass="31534">MKTYKNINSIALGSFDGIHLGHQALIEQLCHNSALIVVGKKIPNLTLYNDKKKYSKKEVIELEFNEIRGLNDISFVQFLKKYFPNLKKIVVGYDFYFGKDRKYSMNNLKKLFTNTVIVKEKKHLGVSVHSGYIRELISDGQVNLVKEYLSRYYGFKANIIKGNGLGSKELFATFNLSNNTHLKPKNGVYITKTVLDNKSYNSISFVGNRLSVDNEYSIESHILEEFEEPVSLESEIYFMKFLRENKKFEILDELKSQISQDKEKALSYFDER</sequence>
<evidence type="ECO:0000256" key="5">
    <source>
        <dbReference type="ARBA" id="ARBA00022643"/>
    </source>
</evidence>
<evidence type="ECO:0000256" key="15">
    <source>
        <dbReference type="PIRNR" id="PIRNR004491"/>
    </source>
</evidence>
<dbReference type="AlphaFoldDB" id="A0A6S6S7D6"/>
<protein>
    <recommendedName>
        <fullName evidence="15">Riboflavin biosynthesis protein</fullName>
    </recommendedName>
    <domain>
        <recommendedName>
            <fullName evidence="15">Riboflavin kinase</fullName>
            <ecNumber evidence="15">2.7.1.26</ecNumber>
        </recommendedName>
        <alternativeName>
            <fullName evidence="15">Flavokinase</fullName>
        </alternativeName>
    </domain>
    <domain>
        <recommendedName>
            <fullName evidence="15">FMN adenylyltransferase</fullName>
            <ecNumber evidence="15">2.7.7.2</ecNumber>
        </recommendedName>
        <alternativeName>
            <fullName evidence="15">FAD pyrophosphorylase</fullName>
        </alternativeName>
        <alternativeName>
            <fullName evidence="15">FAD synthase</fullName>
        </alternativeName>
    </domain>
</protein>
<evidence type="ECO:0000256" key="3">
    <source>
        <dbReference type="ARBA" id="ARBA00005201"/>
    </source>
</evidence>
<dbReference type="InterPro" id="IPR002606">
    <property type="entry name" value="Riboflavin_kinase_bac"/>
</dbReference>
<evidence type="ECO:0000313" key="17">
    <source>
        <dbReference type="EMBL" id="CAA6800974.1"/>
    </source>
</evidence>
<dbReference type="GO" id="GO:0009231">
    <property type="term" value="P:riboflavin biosynthetic process"/>
    <property type="evidence" value="ECO:0007669"/>
    <property type="project" value="InterPro"/>
</dbReference>
<dbReference type="InterPro" id="IPR023468">
    <property type="entry name" value="Riboflavin_kinase"/>
</dbReference>
<dbReference type="InterPro" id="IPR015864">
    <property type="entry name" value="FAD_synthase"/>
</dbReference>
<reference evidence="17" key="1">
    <citation type="submission" date="2020-01" db="EMBL/GenBank/DDBJ databases">
        <authorList>
            <person name="Meier V. D."/>
            <person name="Meier V D."/>
        </authorList>
    </citation>
    <scope>NUCLEOTIDE SEQUENCE</scope>
    <source>
        <strain evidence="17">HLG_WM_MAG_12</strain>
    </source>
</reference>
<dbReference type="GO" id="GO:0006747">
    <property type="term" value="P:FAD biosynthetic process"/>
    <property type="evidence" value="ECO:0007669"/>
    <property type="project" value="UniProtKB-UniRule"/>
</dbReference>
<dbReference type="UniPathway" id="UPA00277">
    <property type="reaction ID" value="UER00407"/>
</dbReference>
<evidence type="ECO:0000259" key="16">
    <source>
        <dbReference type="SMART" id="SM00904"/>
    </source>
</evidence>
<dbReference type="EC" id="2.7.1.26" evidence="15"/>
<evidence type="ECO:0000256" key="12">
    <source>
        <dbReference type="ARBA" id="ARBA00023268"/>
    </source>
</evidence>
<evidence type="ECO:0000256" key="11">
    <source>
        <dbReference type="ARBA" id="ARBA00022840"/>
    </source>
</evidence>
<comment type="pathway">
    <text evidence="2 15">Cofactor biosynthesis; FAD biosynthesis; FAD from FMN: step 1/1.</text>
</comment>
<dbReference type="SMART" id="SM00904">
    <property type="entry name" value="Flavokinase"/>
    <property type="match status" value="1"/>
</dbReference>
<comment type="pathway">
    <text evidence="3 15">Cofactor biosynthesis; FMN biosynthesis; FMN from riboflavin (ATP route): step 1/1.</text>
</comment>
<dbReference type="GO" id="GO:0003919">
    <property type="term" value="F:FMN adenylyltransferase activity"/>
    <property type="evidence" value="ECO:0007669"/>
    <property type="project" value="UniProtKB-UniRule"/>
</dbReference>
<dbReference type="GO" id="GO:0008531">
    <property type="term" value="F:riboflavin kinase activity"/>
    <property type="evidence" value="ECO:0007669"/>
    <property type="project" value="UniProtKB-UniRule"/>
</dbReference>
<organism evidence="17">
    <name type="scientific">uncultured Campylobacterales bacterium</name>
    <dbReference type="NCBI Taxonomy" id="352960"/>
    <lineage>
        <taxon>Bacteria</taxon>
        <taxon>Pseudomonadati</taxon>
        <taxon>Campylobacterota</taxon>
        <taxon>Epsilonproteobacteria</taxon>
        <taxon>Campylobacterales</taxon>
        <taxon>environmental samples</taxon>
    </lineage>
</organism>
<dbReference type="GO" id="GO:0005524">
    <property type="term" value="F:ATP binding"/>
    <property type="evidence" value="ECO:0007669"/>
    <property type="project" value="UniProtKB-UniRule"/>
</dbReference>
<evidence type="ECO:0000256" key="1">
    <source>
        <dbReference type="ARBA" id="ARBA00002121"/>
    </source>
</evidence>
<evidence type="ECO:0000256" key="6">
    <source>
        <dbReference type="ARBA" id="ARBA00022679"/>
    </source>
</evidence>